<dbReference type="InterPro" id="IPR013022">
    <property type="entry name" value="Xyl_isomerase-like_TIM-brl"/>
</dbReference>
<evidence type="ECO:0000259" key="1">
    <source>
        <dbReference type="Pfam" id="PF01261"/>
    </source>
</evidence>
<keyword evidence="2" id="KW-0413">Isomerase</keyword>
<evidence type="ECO:0000313" key="2">
    <source>
        <dbReference type="EMBL" id="OAS82851.1"/>
    </source>
</evidence>
<keyword evidence="3" id="KW-1185">Reference proteome</keyword>
<accession>A0A179SMZ5</accession>
<organism evidence="2 3">
    <name type="scientific">Metabacillus litoralis</name>
    <dbReference type="NCBI Taxonomy" id="152268"/>
    <lineage>
        <taxon>Bacteria</taxon>
        <taxon>Bacillati</taxon>
        <taxon>Bacillota</taxon>
        <taxon>Bacilli</taxon>
        <taxon>Bacillales</taxon>
        <taxon>Bacillaceae</taxon>
        <taxon>Metabacillus</taxon>
    </lineage>
</organism>
<dbReference type="AlphaFoldDB" id="A0A179SMZ5"/>
<reference evidence="3" key="1">
    <citation type="submission" date="2016-04" db="EMBL/GenBank/DDBJ databases">
        <authorList>
            <person name="Lyu Z."/>
            <person name="Lyu W."/>
        </authorList>
    </citation>
    <scope>NUCLEOTIDE SEQUENCE [LARGE SCALE GENOMIC DNA]</scope>
    <source>
        <strain evidence="3">C44</strain>
    </source>
</reference>
<gene>
    <name evidence="2" type="ORF">A6K24_12085</name>
</gene>
<proteinExistence type="predicted"/>
<dbReference type="InterPro" id="IPR050312">
    <property type="entry name" value="IolE/XylAMocC-like"/>
</dbReference>
<dbReference type="GO" id="GO:0016853">
    <property type="term" value="F:isomerase activity"/>
    <property type="evidence" value="ECO:0007669"/>
    <property type="project" value="UniProtKB-KW"/>
</dbReference>
<dbReference type="Pfam" id="PF01261">
    <property type="entry name" value="AP_endonuc_2"/>
    <property type="match status" value="1"/>
</dbReference>
<dbReference type="RefSeq" id="WP_066339499.1">
    <property type="nucleotide sequence ID" value="NZ_LWSG01000044.1"/>
</dbReference>
<dbReference type="STRING" id="152268.A6K24_12085"/>
<dbReference type="PANTHER" id="PTHR12110">
    <property type="entry name" value="HYDROXYPYRUVATE ISOMERASE"/>
    <property type="match status" value="1"/>
</dbReference>
<dbReference type="InterPro" id="IPR036237">
    <property type="entry name" value="Xyl_isomerase-like_sf"/>
</dbReference>
<feature type="domain" description="Xylose isomerase-like TIM barrel" evidence="1">
    <location>
        <begin position="51"/>
        <end position="254"/>
    </location>
</feature>
<dbReference type="SUPFAM" id="SSF51658">
    <property type="entry name" value="Xylose isomerase-like"/>
    <property type="match status" value="1"/>
</dbReference>
<comment type="caution">
    <text evidence="2">The sequence shown here is derived from an EMBL/GenBank/DDBJ whole genome shotgun (WGS) entry which is preliminary data.</text>
</comment>
<dbReference type="Proteomes" id="UP000078534">
    <property type="component" value="Unassembled WGS sequence"/>
</dbReference>
<name>A0A179SMZ5_9BACI</name>
<dbReference type="OrthoDB" id="9794305at2"/>
<sequence>MPYLSLTTWSLHRELGPLNWTYWDEAQKSQQTRVEEQPENITLLELPFELARQNFRSLEVCHFHFPSTEPEYLHQLKEAFELSGITFHCLLVDYGDISNEDSYRRNSDIEFIKKWIDVAAIVGAKSVRVIAGEANPGNKTALELAKQGFRQLGEYAQPKGVRVVTENFKQLASTKENCLELLNFSKGEIGLTVDFGNFLPEHKYHSIETLMSYAESVHAKANYDKECYIDSEEYKRSLDLVGNSDYNGPITLVYDGPGNLWDGINRIKTVVEQYCNKEIRTKL</sequence>
<dbReference type="Gene3D" id="3.20.20.150">
    <property type="entry name" value="Divalent-metal-dependent TIM barrel enzymes"/>
    <property type="match status" value="1"/>
</dbReference>
<evidence type="ECO:0000313" key="3">
    <source>
        <dbReference type="Proteomes" id="UP000078534"/>
    </source>
</evidence>
<protein>
    <submittedName>
        <fullName evidence="2">Xylose isomerase</fullName>
    </submittedName>
</protein>
<dbReference type="EMBL" id="LWSG01000044">
    <property type="protein sequence ID" value="OAS82851.1"/>
    <property type="molecule type" value="Genomic_DNA"/>
</dbReference>
<dbReference type="PANTHER" id="PTHR12110:SF53">
    <property type="entry name" value="BLR5974 PROTEIN"/>
    <property type="match status" value="1"/>
</dbReference>